<evidence type="ECO:0000313" key="4">
    <source>
        <dbReference type="EMBL" id="BCK86071.1"/>
    </source>
</evidence>
<keyword evidence="1" id="KW-0677">Repeat</keyword>
<reference evidence="4" key="1">
    <citation type="submission" date="2020-09" db="EMBL/GenBank/DDBJ databases">
        <title>New species isolated from human feces.</title>
        <authorList>
            <person name="Kitahara M."/>
            <person name="Shigeno Y."/>
            <person name="Shime M."/>
            <person name="Matsumoto Y."/>
            <person name="Nakamura S."/>
            <person name="Motooka D."/>
            <person name="Fukuoka S."/>
            <person name="Nishikawa H."/>
            <person name="Benno Y."/>
        </authorList>
    </citation>
    <scope>NUCLEOTIDE SEQUENCE</scope>
    <source>
        <strain evidence="4">MM59</strain>
        <plasmid evidence="4">pMM59_01</plasmid>
    </source>
</reference>
<dbReference type="KEGG" id="pfaa:MM59RIKEN_33900"/>
<gene>
    <name evidence="4" type="ORF">MM59RIKEN_33900</name>
</gene>
<organism evidence="4 5">
    <name type="scientific">Pusillibacter faecalis</name>
    <dbReference type="NCBI Taxonomy" id="2714358"/>
    <lineage>
        <taxon>Bacteria</taxon>
        <taxon>Bacillati</taxon>
        <taxon>Bacillota</taxon>
        <taxon>Clostridia</taxon>
        <taxon>Eubacteriales</taxon>
        <taxon>Oscillospiraceae</taxon>
        <taxon>Pusillibacter</taxon>
    </lineage>
</organism>
<evidence type="ECO:0000313" key="5">
    <source>
        <dbReference type="Proteomes" id="UP000679848"/>
    </source>
</evidence>
<geneLocation type="plasmid" evidence="4 5">
    <name>pMM59_01</name>
</geneLocation>
<dbReference type="InterPro" id="IPR001119">
    <property type="entry name" value="SLH_dom"/>
</dbReference>
<feature type="signal peptide" evidence="2">
    <location>
        <begin position="1"/>
        <end position="21"/>
    </location>
</feature>
<accession>A0A830U972</accession>
<dbReference type="PROSITE" id="PS51272">
    <property type="entry name" value="SLH"/>
    <property type="match status" value="1"/>
</dbReference>
<keyword evidence="5" id="KW-1185">Reference proteome</keyword>
<evidence type="ECO:0000256" key="2">
    <source>
        <dbReference type="SAM" id="SignalP"/>
    </source>
</evidence>
<keyword evidence="4" id="KW-0614">Plasmid</keyword>
<protein>
    <recommendedName>
        <fullName evidence="3">SLH domain-containing protein</fullName>
    </recommendedName>
</protein>
<dbReference type="EMBL" id="AP023421">
    <property type="protein sequence ID" value="BCK86071.1"/>
    <property type="molecule type" value="Genomic_DNA"/>
</dbReference>
<evidence type="ECO:0000259" key="3">
    <source>
        <dbReference type="PROSITE" id="PS51272"/>
    </source>
</evidence>
<dbReference type="Proteomes" id="UP000679848">
    <property type="component" value="Plasmid pMM59_01"/>
</dbReference>
<keyword evidence="2" id="KW-0732">Signal</keyword>
<proteinExistence type="predicted"/>
<feature type="chain" id="PRO_5032903071" description="SLH domain-containing protein" evidence="2">
    <location>
        <begin position="22"/>
        <end position="360"/>
    </location>
</feature>
<sequence>MMKKLMMLIPACALLAVAALAAGGIEDPLASLSYLTGTFTTTVHAQVDQRLDASDQELLASAASGTLTAEGTDQWVETRLKEGDILQGSTGTSVLLLAGGGQVTYTTGAVVDVTSGKEVASGTALQADHRYMVAEDTTAMFIVTTKTAVVQYQGGGSIAASSTVDYNAMAAALKQLNLFRGTLTGYGEGYDLELAPTRLQALIMFIRVLGEEDAALAWSGTTPFTDIAKGSQAEKYVGYAYEKGYTNGFSATQFKPGNAVNAYQYTEFILRAMGYSSSSNTNLADTLNRARIAGVLTAGEAAALQTGKFLRADLVYVSYYALEATMPDGAQTLGQVLISKGIFTEEAWAGAQSLVKSQRM</sequence>
<dbReference type="AlphaFoldDB" id="A0A830U972"/>
<name>A0A830U972_9FIRM</name>
<dbReference type="RefSeq" id="WP_187031027.1">
    <property type="nucleotide sequence ID" value="NZ_AP023421.1"/>
</dbReference>
<evidence type="ECO:0000256" key="1">
    <source>
        <dbReference type="ARBA" id="ARBA00022737"/>
    </source>
</evidence>
<feature type="domain" description="SLH" evidence="3">
    <location>
        <begin position="220"/>
        <end position="283"/>
    </location>
</feature>
<dbReference type="Pfam" id="PF00395">
    <property type="entry name" value="SLH"/>
    <property type="match status" value="1"/>
</dbReference>